<dbReference type="NCBIfam" id="NF033921">
    <property type="entry name" value="por_somb"/>
    <property type="match status" value="1"/>
</dbReference>
<feature type="domain" description="SLH" evidence="4">
    <location>
        <begin position="49"/>
        <end position="113"/>
    </location>
</feature>
<dbReference type="EMBL" id="CP098611">
    <property type="protein sequence ID" value="USR91048.1"/>
    <property type="molecule type" value="Genomic_DNA"/>
</dbReference>
<protein>
    <submittedName>
        <fullName evidence="5">Iron uptake porin</fullName>
    </submittedName>
</protein>
<evidence type="ECO:0000256" key="3">
    <source>
        <dbReference type="SAM" id="Coils"/>
    </source>
</evidence>
<comment type="similarity">
    <text evidence="1 2">Belongs to the OprB family.</text>
</comment>
<dbReference type="PANTHER" id="PTHR43308">
    <property type="entry name" value="OUTER MEMBRANE PROTEIN ALPHA-RELATED"/>
    <property type="match status" value="1"/>
</dbReference>
<dbReference type="InterPro" id="IPR047684">
    <property type="entry name" value="Por_som-like"/>
</dbReference>
<dbReference type="Pfam" id="PF00395">
    <property type="entry name" value="SLH"/>
    <property type="match status" value="1"/>
</dbReference>
<feature type="chain" id="PRO_5044981888" evidence="2">
    <location>
        <begin position="26"/>
        <end position="532"/>
    </location>
</feature>
<dbReference type="Proteomes" id="UP001056708">
    <property type="component" value="Chromosome"/>
</dbReference>
<dbReference type="RefSeq" id="WP_252663082.1">
    <property type="nucleotide sequence ID" value="NZ_CP098611.1"/>
</dbReference>
<dbReference type="InterPro" id="IPR007049">
    <property type="entry name" value="Carb-sel_porin_OprB"/>
</dbReference>
<proteinExistence type="inferred from homology"/>
<evidence type="ECO:0000256" key="1">
    <source>
        <dbReference type="ARBA" id="ARBA00008769"/>
    </source>
</evidence>
<gene>
    <name evidence="5" type="ORF">NEA10_19840</name>
</gene>
<evidence type="ECO:0000313" key="5">
    <source>
        <dbReference type="EMBL" id="USR91048.1"/>
    </source>
</evidence>
<dbReference type="PROSITE" id="PS51272">
    <property type="entry name" value="SLH"/>
    <property type="match status" value="1"/>
</dbReference>
<dbReference type="PANTHER" id="PTHR43308:SF1">
    <property type="entry name" value="OUTER MEMBRANE PROTEIN ALPHA"/>
    <property type="match status" value="1"/>
</dbReference>
<sequence length="532" mass="56933">MSKLRWTALSSGLSALSLLASPAIAQGQDLSTKQLNSGENPMLLAQVTSVSQLSDVQPTDWAFQALQSLVERYGCIAGYPDGTFRGNNFMTRFEFAAGLNACLDQIIALVDGGEGIDPGDLATIRRLQEEFAAELSSLRGRVDRLEARTSQLEANQFSTTTQLQGEAIFALYGIATGDNIFGEDIDHIPSFGYRNRLEFHTSFTGRDLLMTRLQSSNIPAFSDVATGYREGDLFFSDDSEGAVEVDALVYQFPLGNANVVLAANEGAADDFASTVNPFFDGDGGSGALSRFGTRAPIYYLMEGSGIGVEYPLSDAVSLSAGYFAGESGNPSRGAGLFNGPYGAMAQLTFTPSDRAEFALTYVNAYNQEVNTGSILNNLRSASGGLIPTVSNAYGFQGSFQVSDNFALGGWVGYVNTQTLSTLDGLVNRGTLESWNWAVTLAFPDLLLPGNLAGIIVGQEPKITGNRSGLRQPVGDRIVRSDQDTSLHVEAFYSLQVSENLTITPGLIWLTAPNHNANNDDALIGVVRTTFSF</sequence>
<evidence type="ECO:0000256" key="2">
    <source>
        <dbReference type="RuleBase" id="RU363072"/>
    </source>
</evidence>
<evidence type="ECO:0000313" key="6">
    <source>
        <dbReference type="Proteomes" id="UP001056708"/>
    </source>
</evidence>
<feature type="coiled-coil region" evidence="3">
    <location>
        <begin position="128"/>
        <end position="155"/>
    </location>
</feature>
<name>A0ABY5APC9_9CYAN</name>
<dbReference type="InterPro" id="IPR001119">
    <property type="entry name" value="SLH_dom"/>
</dbReference>
<accession>A0ABY5APC9</accession>
<feature type="signal peptide" evidence="2">
    <location>
        <begin position="1"/>
        <end position="25"/>
    </location>
</feature>
<dbReference type="InterPro" id="IPR038673">
    <property type="entry name" value="OprB_sf"/>
</dbReference>
<evidence type="ECO:0000259" key="4">
    <source>
        <dbReference type="PROSITE" id="PS51272"/>
    </source>
</evidence>
<keyword evidence="3" id="KW-0175">Coiled coil</keyword>
<keyword evidence="2" id="KW-0732">Signal</keyword>
<reference evidence="5" key="1">
    <citation type="submission" date="2022-06" db="EMBL/GenBank/DDBJ databases">
        <title>Genome sequence of Phormidium yuhuli AB48 isolated from an industrial photobioreactor environment.</title>
        <authorList>
            <person name="Qiu Y."/>
            <person name="Noonan A.J.C."/>
            <person name="Dofher K."/>
            <person name="Koch M."/>
            <person name="Kieft B."/>
            <person name="Lin X."/>
            <person name="Ziels R.M."/>
            <person name="Hallam S.J."/>
        </authorList>
    </citation>
    <scope>NUCLEOTIDE SEQUENCE</scope>
    <source>
        <strain evidence="5">AB48</strain>
    </source>
</reference>
<keyword evidence="6" id="KW-1185">Reference proteome</keyword>
<dbReference type="Pfam" id="PF04966">
    <property type="entry name" value="OprB"/>
    <property type="match status" value="1"/>
</dbReference>
<organism evidence="5 6">
    <name type="scientific">Phormidium yuhuli AB48</name>
    <dbReference type="NCBI Taxonomy" id="2940671"/>
    <lineage>
        <taxon>Bacteria</taxon>
        <taxon>Bacillati</taxon>
        <taxon>Cyanobacteriota</taxon>
        <taxon>Cyanophyceae</taxon>
        <taxon>Oscillatoriophycideae</taxon>
        <taxon>Oscillatoriales</taxon>
        <taxon>Oscillatoriaceae</taxon>
        <taxon>Phormidium</taxon>
        <taxon>Phormidium yuhuli</taxon>
    </lineage>
</organism>
<dbReference type="InterPro" id="IPR051465">
    <property type="entry name" value="Cell_Envelope_Struct_Comp"/>
</dbReference>
<dbReference type="Gene3D" id="2.40.160.180">
    <property type="entry name" value="Carbohydrate-selective porin OprB"/>
    <property type="match status" value="1"/>
</dbReference>